<name>K8EPV9_9CHLO</name>
<dbReference type="GeneID" id="19011318"/>
<evidence type="ECO:0000256" key="7">
    <source>
        <dbReference type="ARBA" id="ARBA00023242"/>
    </source>
</evidence>
<feature type="compositionally biased region" description="Acidic residues" evidence="8">
    <location>
        <begin position="501"/>
        <end position="519"/>
    </location>
</feature>
<dbReference type="eggNOG" id="KOG2636">
    <property type="taxonomic scope" value="Eukaryota"/>
</dbReference>
<dbReference type="RefSeq" id="XP_007508489.1">
    <property type="nucleotide sequence ID" value="XM_007508427.1"/>
</dbReference>
<evidence type="ECO:0000256" key="2">
    <source>
        <dbReference type="ARBA" id="ARBA00022664"/>
    </source>
</evidence>
<dbReference type="AlphaFoldDB" id="K8EPV9"/>
<reference evidence="10 11" key="1">
    <citation type="submission" date="2011-10" db="EMBL/GenBank/DDBJ databases">
        <authorList>
            <person name="Genoscope - CEA"/>
        </authorList>
    </citation>
    <scope>NUCLEOTIDE SEQUENCE [LARGE SCALE GENOMIC DNA]</scope>
    <source>
        <strain evidence="10 11">RCC 1105</strain>
    </source>
</reference>
<dbReference type="Pfam" id="PF13297">
    <property type="entry name" value="SDE2_2C"/>
    <property type="match status" value="1"/>
</dbReference>
<feature type="region of interest" description="Disordered" evidence="8">
    <location>
        <begin position="214"/>
        <end position="254"/>
    </location>
</feature>
<evidence type="ECO:0000259" key="9">
    <source>
        <dbReference type="PROSITE" id="PS50171"/>
    </source>
</evidence>
<feature type="region of interest" description="Disordered" evidence="8">
    <location>
        <begin position="102"/>
        <end position="122"/>
    </location>
</feature>
<keyword evidence="6" id="KW-0508">mRNA splicing</keyword>
<dbReference type="PANTHER" id="PTHR12786:SF2">
    <property type="entry name" value="SPLICING FACTOR 3A SUBUNIT 3"/>
    <property type="match status" value="1"/>
</dbReference>
<dbReference type="OrthoDB" id="2160351at2759"/>
<dbReference type="PANTHER" id="PTHR12786">
    <property type="entry name" value="SPLICING FACTOR SF3A-RELATED"/>
    <property type="match status" value="1"/>
</dbReference>
<dbReference type="InterPro" id="IPR000690">
    <property type="entry name" value="Matrin/U1-C_Znf_C2H2"/>
</dbReference>
<dbReference type="Pfam" id="PF11931">
    <property type="entry name" value="SF3a60_Prp9_C"/>
    <property type="match status" value="1"/>
</dbReference>
<evidence type="ECO:0000256" key="8">
    <source>
        <dbReference type="SAM" id="MobiDB-lite"/>
    </source>
</evidence>
<organism evidence="10 11">
    <name type="scientific">Bathycoccus prasinos</name>
    <dbReference type="NCBI Taxonomy" id="41875"/>
    <lineage>
        <taxon>Eukaryota</taxon>
        <taxon>Viridiplantae</taxon>
        <taxon>Chlorophyta</taxon>
        <taxon>Mamiellophyceae</taxon>
        <taxon>Mamiellales</taxon>
        <taxon>Bathycoccaceae</taxon>
        <taxon>Bathycoccus</taxon>
    </lineage>
</organism>
<keyword evidence="3" id="KW-0479">Metal-binding</keyword>
<feature type="compositionally biased region" description="Basic and acidic residues" evidence="8">
    <location>
        <begin position="484"/>
        <end position="500"/>
    </location>
</feature>
<feature type="compositionally biased region" description="Basic and acidic residues" evidence="8">
    <location>
        <begin position="224"/>
        <end position="235"/>
    </location>
</feature>
<keyword evidence="4" id="KW-0863">Zinc-finger</keyword>
<dbReference type="STRING" id="41875.K8EPV9"/>
<comment type="subcellular location">
    <subcellularLocation>
        <location evidence="1">Nucleus</location>
    </subcellularLocation>
</comment>
<dbReference type="KEGG" id="bpg:Bathy16g02120"/>
<keyword evidence="5" id="KW-0862">Zinc</keyword>
<dbReference type="PROSITE" id="PS50171">
    <property type="entry name" value="ZF_MATRIN"/>
    <property type="match status" value="1"/>
</dbReference>
<dbReference type="GO" id="GO:0008270">
    <property type="term" value="F:zinc ion binding"/>
    <property type="evidence" value="ECO:0007669"/>
    <property type="project" value="UniProtKB-KW"/>
</dbReference>
<feature type="region of interest" description="Disordered" evidence="8">
    <location>
        <begin position="142"/>
        <end position="180"/>
    </location>
</feature>
<feature type="domain" description="Matrin-type" evidence="9">
    <location>
        <begin position="552"/>
        <end position="583"/>
    </location>
</feature>
<evidence type="ECO:0000313" key="10">
    <source>
        <dbReference type="EMBL" id="CCO20106.1"/>
    </source>
</evidence>
<feature type="region of interest" description="Disordered" evidence="8">
    <location>
        <begin position="484"/>
        <end position="519"/>
    </location>
</feature>
<evidence type="ECO:0000256" key="3">
    <source>
        <dbReference type="ARBA" id="ARBA00022723"/>
    </source>
</evidence>
<sequence length="646" mass="74154">MSLAHLENARSMHLENESLEMLLSREFSRKGVDFSHKKRLAQSHRVRGMLDRMRTNARKLKAYYEDLDGSRKEEIERSGGTGEKPFETFYRAMKEEKMRLQSRNNESGGGAAAIQTTTNANDDTDAMREQLEEQQRIAANKERLRKKLTAKSNGKEEIEEDDARLDPNAEKLPDGVDFSGEEHQGRYLDLVRFHHAFVADVARTFGVSYTEEVKKNASKKRKMEQRQKSGKKPSDGEDEEKEEEEGDDEDEETRRKPLEYVAFLHELPNLFDAEKTANLERSKKFSKAYVSFCEELCEYLVDFLERASPLQFARDVLVKEEIDGEFEKLFERGALKGWEDKGVVASTTGTVKLDLAAIKGIAKGKNASSSKALKSSMNDEEIKDALNKAGLKTGGTPDERCERLFQVIKLVSAAKGGKDDDATIPSKYIRKGVVVGGGADKKDEKAEDRSKTQKERAKHIARLEYRLKLLFAGALRKTLDNTKSQAEKKLTMSRQEIEREHEEDDDFAFSEGDEDEDEMNKEIYNPLKLPMGWDGKPIPYWLYKLHGLNVEFKCEICGNYSYWGRRAYEQHFTQWRHQHGMRCLNIPFSKAFNEVTTIEEARRLHRSLEEKKVGKWDRKQDQECEDADGNVYNAKTFAELRSQGLI</sequence>
<dbReference type="InterPro" id="IPR025086">
    <property type="entry name" value="SDE2/SF3A3_SAP"/>
</dbReference>
<evidence type="ECO:0000256" key="4">
    <source>
        <dbReference type="ARBA" id="ARBA00022771"/>
    </source>
</evidence>
<evidence type="ECO:0000313" key="11">
    <source>
        <dbReference type="Proteomes" id="UP000198341"/>
    </source>
</evidence>
<accession>K8EPV9</accession>
<dbReference type="GO" id="GO:0003723">
    <property type="term" value="F:RNA binding"/>
    <property type="evidence" value="ECO:0007669"/>
    <property type="project" value="InterPro"/>
</dbReference>
<feature type="compositionally biased region" description="Acidic residues" evidence="8">
    <location>
        <begin position="236"/>
        <end position="251"/>
    </location>
</feature>
<dbReference type="InterPro" id="IPR024598">
    <property type="entry name" value="SF3a60/Prp9_C"/>
</dbReference>
<feature type="compositionally biased region" description="Low complexity" evidence="8">
    <location>
        <begin position="112"/>
        <end position="121"/>
    </location>
</feature>
<proteinExistence type="predicted"/>
<dbReference type="GO" id="GO:0000398">
    <property type="term" value="P:mRNA splicing, via spliceosome"/>
    <property type="evidence" value="ECO:0007669"/>
    <property type="project" value="InterPro"/>
</dbReference>
<keyword evidence="7" id="KW-0539">Nucleus</keyword>
<dbReference type="GO" id="GO:0005681">
    <property type="term" value="C:spliceosomal complex"/>
    <property type="evidence" value="ECO:0007669"/>
    <property type="project" value="InterPro"/>
</dbReference>
<dbReference type="InterPro" id="IPR051421">
    <property type="entry name" value="RNA_Proc_DNA_Dmg_Regulator"/>
</dbReference>
<keyword evidence="2" id="KW-0507">mRNA processing</keyword>
<feature type="compositionally biased region" description="Basic and acidic residues" evidence="8">
    <location>
        <begin position="164"/>
        <end position="180"/>
    </location>
</feature>
<evidence type="ECO:0000256" key="1">
    <source>
        <dbReference type="ARBA" id="ARBA00004123"/>
    </source>
</evidence>
<dbReference type="EMBL" id="FO082263">
    <property type="protein sequence ID" value="CCO20106.1"/>
    <property type="molecule type" value="Genomic_DNA"/>
</dbReference>
<evidence type="ECO:0000256" key="5">
    <source>
        <dbReference type="ARBA" id="ARBA00022833"/>
    </source>
</evidence>
<dbReference type="Proteomes" id="UP000198341">
    <property type="component" value="Chromosome 16"/>
</dbReference>
<keyword evidence="11" id="KW-1185">Reference proteome</keyword>
<evidence type="ECO:0000256" key="6">
    <source>
        <dbReference type="ARBA" id="ARBA00023187"/>
    </source>
</evidence>
<gene>
    <name evidence="10" type="ordered locus">Bathy16g02120</name>
</gene>
<protein>
    <recommendedName>
        <fullName evidence="9">Matrin-type domain-containing protein</fullName>
    </recommendedName>
</protein>